<dbReference type="RefSeq" id="WP_015710122.1">
    <property type="nucleotide sequence ID" value="NC_015577.1"/>
</dbReference>
<dbReference type="EMBL" id="CP001841">
    <property type="protein sequence ID" value="AEF81155.1"/>
    <property type="molecule type" value="Genomic_DNA"/>
</dbReference>
<organism evidence="2 3">
    <name type="scientific">Leadbettera azotonutricia (strain ATCC BAA-888 / DSM 13862 / ZAS-9)</name>
    <name type="common">Treponema azotonutricium</name>
    <dbReference type="NCBI Taxonomy" id="545695"/>
    <lineage>
        <taxon>Bacteria</taxon>
        <taxon>Pseudomonadati</taxon>
        <taxon>Spirochaetota</taxon>
        <taxon>Spirochaetia</taxon>
        <taxon>Spirochaetales</taxon>
        <taxon>Breznakiellaceae</taxon>
        <taxon>Leadbettera</taxon>
    </lineage>
</organism>
<dbReference type="Pfam" id="PF23864">
    <property type="entry name" value="DUF7222"/>
    <property type="match status" value="1"/>
</dbReference>
<feature type="domain" description="DUF7222" evidence="1">
    <location>
        <begin position="50"/>
        <end position="151"/>
    </location>
</feature>
<reference evidence="3" key="1">
    <citation type="submission" date="2009-12" db="EMBL/GenBank/DDBJ databases">
        <title>Complete sequence of Treponema azotonutricium strain ZAS-9.</title>
        <authorList>
            <person name="Tetu S.G."/>
            <person name="Matson E."/>
            <person name="Ren Q."/>
            <person name="Seshadri R."/>
            <person name="Elbourne L."/>
            <person name="Hassan K.A."/>
            <person name="Durkin A."/>
            <person name="Radune D."/>
            <person name="Mohamoud Y."/>
            <person name="Shay R."/>
            <person name="Jin S."/>
            <person name="Zhang X."/>
            <person name="Lucey K."/>
            <person name="Ballor N.R."/>
            <person name="Ottesen E."/>
            <person name="Rosenthal R."/>
            <person name="Allen A."/>
            <person name="Leadbetter J.R."/>
            <person name="Paulsen I.T."/>
        </authorList>
    </citation>
    <scope>NUCLEOTIDE SEQUENCE [LARGE SCALE GENOMIC DNA]</scope>
    <source>
        <strain evidence="3">ATCC BAA-888 / DSM 13862 / ZAS-9</strain>
    </source>
</reference>
<dbReference type="STRING" id="545695.TREAZ_1914"/>
<dbReference type="InParanoid" id="F5YB96"/>
<gene>
    <name evidence="2" type="ordered locus">TREAZ_1914</name>
</gene>
<name>F5YB96_LEAAZ</name>
<proteinExistence type="predicted"/>
<dbReference type="HOGENOM" id="CLU_1585730_0_0_12"/>
<dbReference type="InterPro" id="IPR055646">
    <property type="entry name" value="DUF7222"/>
</dbReference>
<dbReference type="OrthoDB" id="9935803at2"/>
<evidence type="ECO:0000313" key="3">
    <source>
        <dbReference type="Proteomes" id="UP000009222"/>
    </source>
</evidence>
<dbReference type="KEGG" id="taz:TREAZ_1914"/>
<dbReference type="Proteomes" id="UP000009222">
    <property type="component" value="Chromosome"/>
</dbReference>
<dbReference type="AlphaFoldDB" id="F5YB96"/>
<accession>F5YB96</accession>
<evidence type="ECO:0000259" key="1">
    <source>
        <dbReference type="Pfam" id="PF23864"/>
    </source>
</evidence>
<keyword evidence="3" id="KW-1185">Reference proteome</keyword>
<sequence length="168" mass="18949">MKSITTIQDLVTYIKNNSSWSTATVQNVINSLGYNPADDRPESLKELSGNLADCSKHGADGGFSGFCYHSETIAFFLHNRRDIIKNLELLAEELGEDIIKMVQGFGVFRYATPPTAGEVGKALWDSGKLQDNLTTLYNVFSWFCLEEISHTWFRYLEDNPDYYAELTA</sequence>
<evidence type="ECO:0000313" key="2">
    <source>
        <dbReference type="EMBL" id="AEF81155.1"/>
    </source>
</evidence>
<protein>
    <recommendedName>
        <fullName evidence="1">DUF7222 domain-containing protein</fullName>
    </recommendedName>
</protein>
<reference evidence="2 3" key="2">
    <citation type="journal article" date="2011" name="ISME J.">
        <title>RNA-seq reveals cooperative metabolic interactions between two termite-gut spirochete species in co-culture.</title>
        <authorList>
            <person name="Rosenthal A.Z."/>
            <person name="Matson E.G."/>
            <person name="Eldar A."/>
            <person name="Leadbetter J.R."/>
        </authorList>
    </citation>
    <scope>NUCLEOTIDE SEQUENCE [LARGE SCALE GENOMIC DNA]</scope>
    <source>
        <strain evidence="3">ATCC BAA-888 / DSM 13862 / ZAS-9</strain>
    </source>
</reference>